<comment type="similarity">
    <text evidence="2">Belongs to the thioredoxin family. DsbE subfamily.</text>
</comment>
<keyword evidence="8" id="KW-0732">Signal</keyword>
<keyword evidence="11" id="KW-1185">Reference proteome</keyword>
<comment type="subcellular location">
    <subcellularLocation>
        <location evidence="1">Cell inner membrane</location>
        <topology evidence="1">Single-pass membrane protein</topology>
        <orientation evidence="1">Periplasmic side</orientation>
    </subcellularLocation>
</comment>
<evidence type="ECO:0000256" key="4">
    <source>
        <dbReference type="ARBA" id="ARBA00022748"/>
    </source>
</evidence>
<keyword evidence="4" id="KW-0201">Cytochrome c-type biogenesis</keyword>
<dbReference type="SUPFAM" id="SSF52833">
    <property type="entry name" value="Thioredoxin-like"/>
    <property type="match status" value="1"/>
</dbReference>
<sequence>MNRKILFIPLFLFLALAAAFLVQLTRNAHGDDPTLLESALVGKPVPVFKLESLFEPGKTYDQSVFHTGKPILLNVWATWCPTCRAEHDYLNTLAAKGVHVVGLNYKDDRNKAINWLNTLGNPYALSLYDGDGMLGLDLGVYGAPETFLIDGNGIVRYRHAGDLNEQVWQKEVRPLYNKYGGNA</sequence>
<name>A0A1X0WCG3_9GAMM</name>
<dbReference type="Gene3D" id="3.40.30.10">
    <property type="entry name" value="Glutaredoxin"/>
    <property type="match status" value="1"/>
</dbReference>
<evidence type="ECO:0000256" key="2">
    <source>
        <dbReference type="ARBA" id="ARBA00007758"/>
    </source>
</evidence>
<dbReference type="CDD" id="cd03010">
    <property type="entry name" value="TlpA_like_DsbE"/>
    <property type="match status" value="1"/>
</dbReference>
<dbReference type="GO" id="GO:0030288">
    <property type="term" value="C:outer membrane-bounded periplasmic space"/>
    <property type="evidence" value="ECO:0007669"/>
    <property type="project" value="InterPro"/>
</dbReference>
<comment type="caution">
    <text evidence="10">The sequence shown here is derived from an EMBL/GenBank/DDBJ whole genome shotgun (WGS) entry which is preliminary data.</text>
</comment>
<keyword evidence="6" id="KW-0676">Redox-active center</keyword>
<dbReference type="InterPro" id="IPR050553">
    <property type="entry name" value="Thioredoxin_ResA/DsbE_sf"/>
</dbReference>
<dbReference type="AlphaFoldDB" id="A0A1X0WCG3"/>
<dbReference type="GO" id="GO:0015036">
    <property type="term" value="F:disulfide oxidoreductase activity"/>
    <property type="evidence" value="ECO:0007669"/>
    <property type="project" value="InterPro"/>
</dbReference>
<dbReference type="PROSITE" id="PS00194">
    <property type="entry name" value="THIOREDOXIN_1"/>
    <property type="match status" value="1"/>
</dbReference>
<evidence type="ECO:0000256" key="3">
    <source>
        <dbReference type="ARBA" id="ARBA00013827"/>
    </source>
</evidence>
<feature type="signal peptide" evidence="8">
    <location>
        <begin position="1"/>
        <end position="30"/>
    </location>
</feature>
<dbReference type="Proteomes" id="UP000192536">
    <property type="component" value="Unassembled WGS sequence"/>
</dbReference>
<reference evidence="10 11" key="1">
    <citation type="journal article" date="2017" name="Int. J. Syst. Evol. Microbiol.">
        <title>Rouxiella badensis sp. nov. and Rouxiella silvae sp. nov. isolated from peat bog soil in Germany and emendation of the genus description.</title>
        <authorList>
            <person name="Le Fleche-Mateos A."/>
            <person name="Kugler J.H."/>
            <person name="Hansen S.H."/>
            <person name="Syldatk C."/>
            <person name="Hausmann R."/>
            <person name="Lomprez F."/>
            <person name="Vandenbogaert M."/>
            <person name="Manuguerra J.C."/>
            <person name="Grimont P.A."/>
        </authorList>
    </citation>
    <scope>NUCLEOTIDE SEQUENCE [LARGE SCALE GENOMIC DNA]</scope>
    <source>
        <strain evidence="10 11">DSM 100043</strain>
    </source>
</reference>
<dbReference type="PANTHER" id="PTHR42852">
    <property type="entry name" value="THIOL:DISULFIDE INTERCHANGE PROTEIN DSBE"/>
    <property type="match status" value="1"/>
</dbReference>
<evidence type="ECO:0000256" key="8">
    <source>
        <dbReference type="SAM" id="SignalP"/>
    </source>
</evidence>
<feature type="domain" description="Thioredoxin" evidence="9">
    <location>
        <begin position="39"/>
        <end position="177"/>
    </location>
</feature>
<evidence type="ECO:0000259" key="9">
    <source>
        <dbReference type="PROSITE" id="PS51352"/>
    </source>
</evidence>
<dbReference type="GeneID" id="93564822"/>
<evidence type="ECO:0000256" key="7">
    <source>
        <dbReference type="ARBA" id="ARBA00032826"/>
    </source>
</evidence>
<gene>
    <name evidence="10" type="ORF">BS640_15825</name>
</gene>
<dbReference type="InterPro" id="IPR004799">
    <property type="entry name" value="Periplasmic_diS_OxRdtase_DsbE"/>
</dbReference>
<protein>
    <recommendedName>
        <fullName evidence="3">Thiol:disulfide interchange protein DsbE</fullName>
    </recommendedName>
    <alternativeName>
        <fullName evidence="7">Cytochrome c biogenesis protein CcmG</fullName>
    </alternativeName>
</protein>
<evidence type="ECO:0000313" key="11">
    <source>
        <dbReference type="Proteomes" id="UP000192536"/>
    </source>
</evidence>
<dbReference type="InterPro" id="IPR013740">
    <property type="entry name" value="Redoxin"/>
</dbReference>
<dbReference type="PANTHER" id="PTHR42852:SF6">
    <property type="entry name" value="THIOL:DISULFIDE INTERCHANGE PROTEIN DSBE"/>
    <property type="match status" value="1"/>
</dbReference>
<evidence type="ECO:0000256" key="5">
    <source>
        <dbReference type="ARBA" id="ARBA00023157"/>
    </source>
</evidence>
<dbReference type="PROSITE" id="PS51352">
    <property type="entry name" value="THIOREDOXIN_2"/>
    <property type="match status" value="1"/>
</dbReference>
<dbReference type="EMBL" id="MRWE01000028">
    <property type="protein sequence ID" value="ORJ24459.1"/>
    <property type="molecule type" value="Genomic_DNA"/>
</dbReference>
<organism evidence="10 11">
    <name type="scientific">Rouxiella badensis</name>
    <dbReference type="NCBI Taxonomy" id="1646377"/>
    <lineage>
        <taxon>Bacteria</taxon>
        <taxon>Pseudomonadati</taxon>
        <taxon>Pseudomonadota</taxon>
        <taxon>Gammaproteobacteria</taxon>
        <taxon>Enterobacterales</taxon>
        <taxon>Yersiniaceae</taxon>
        <taxon>Rouxiella</taxon>
    </lineage>
</organism>
<dbReference type="NCBIfam" id="TIGR00385">
    <property type="entry name" value="dsbE"/>
    <property type="match status" value="1"/>
</dbReference>
<dbReference type="STRING" id="1646377.BS640_15825"/>
<evidence type="ECO:0000256" key="6">
    <source>
        <dbReference type="ARBA" id="ARBA00023284"/>
    </source>
</evidence>
<accession>A0A1X0WCG3</accession>
<feature type="chain" id="PRO_5010876893" description="Thiol:disulfide interchange protein DsbE" evidence="8">
    <location>
        <begin position="31"/>
        <end position="183"/>
    </location>
</feature>
<keyword evidence="5" id="KW-1015">Disulfide bond</keyword>
<dbReference type="Pfam" id="PF08534">
    <property type="entry name" value="Redoxin"/>
    <property type="match status" value="1"/>
</dbReference>
<proteinExistence type="inferred from homology"/>
<evidence type="ECO:0000313" key="10">
    <source>
        <dbReference type="EMBL" id="ORJ24459.1"/>
    </source>
</evidence>
<dbReference type="RefSeq" id="WP_017490310.1">
    <property type="nucleotide sequence ID" value="NZ_CAUQAZ010000051.1"/>
</dbReference>
<dbReference type="InterPro" id="IPR017937">
    <property type="entry name" value="Thioredoxin_CS"/>
</dbReference>
<dbReference type="GO" id="GO:0017004">
    <property type="term" value="P:cytochrome complex assembly"/>
    <property type="evidence" value="ECO:0007669"/>
    <property type="project" value="UniProtKB-KW"/>
</dbReference>
<evidence type="ECO:0000256" key="1">
    <source>
        <dbReference type="ARBA" id="ARBA00004383"/>
    </source>
</evidence>
<dbReference type="InterPro" id="IPR013766">
    <property type="entry name" value="Thioredoxin_domain"/>
</dbReference>
<dbReference type="InterPro" id="IPR036249">
    <property type="entry name" value="Thioredoxin-like_sf"/>
</dbReference>
<dbReference type="GO" id="GO:0005886">
    <property type="term" value="C:plasma membrane"/>
    <property type="evidence" value="ECO:0007669"/>
    <property type="project" value="UniProtKB-SubCell"/>
</dbReference>